<dbReference type="InterPro" id="IPR017896">
    <property type="entry name" value="4Fe4S_Fe-S-bd"/>
</dbReference>
<dbReference type="Pfam" id="PF17179">
    <property type="entry name" value="Fer4_22"/>
    <property type="match status" value="1"/>
</dbReference>
<reference evidence="2" key="1">
    <citation type="journal article" date="2015" name="Proc. Natl. Acad. Sci. U.S.A.">
        <title>Networks of energetic and metabolic interactions define dynamics in microbial communities.</title>
        <authorList>
            <person name="Embree M."/>
            <person name="Liu J.K."/>
            <person name="Al-Bassam M.M."/>
            <person name="Zengler K."/>
        </authorList>
    </citation>
    <scope>NUCLEOTIDE SEQUENCE</scope>
</reference>
<dbReference type="GO" id="GO:0051536">
    <property type="term" value="F:iron-sulfur cluster binding"/>
    <property type="evidence" value="ECO:0007669"/>
    <property type="project" value="InterPro"/>
</dbReference>
<sequence>MKIFTKDKLEMILDKLAQGAEVFVPMSRGNSSGFYSWKTRNPETERLMLDALNVYLSPKNVGFPQTEKMYSIIQSGQESDIKETFEDSSPRVIFGVRACDARAIRCLDDVFLTRGYEDSLYKARRENMAIIANACYSPGTNCFCAGMGVDPTEPEADVIIRDTGDSGYIWEAKTARGEQLTAGISELLEEKELKAPELKSFQTNVDYAGVAEKLKGMFDHPIWQDLSQACQNCGICTYVCPSCHCFDIQVKTWGDEGYRFRCWDSCMYTEYSAEAGGGNPRPSTKERFRNRFLHKLEFFTERYGYPLCTGCGRCIVACPTGINIVKIIDQVKEANVDV</sequence>
<dbReference type="AlphaFoldDB" id="A0A0W8E7K6"/>
<dbReference type="PROSITE" id="PS00198">
    <property type="entry name" value="4FE4S_FER_1"/>
    <property type="match status" value="1"/>
</dbReference>
<protein>
    <submittedName>
        <fullName evidence="2">Putative heterodisulfide reductase, iron-sulfur binding subunit</fullName>
    </submittedName>
</protein>
<proteinExistence type="predicted"/>
<dbReference type="PANTHER" id="PTHR40447">
    <property type="entry name" value="ANAEROBIC SULFITE REDUCTASE SUBUNIT A"/>
    <property type="match status" value="1"/>
</dbReference>
<dbReference type="PROSITE" id="PS51379">
    <property type="entry name" value="4FE4S_FER_2"/>
    <property type="match status" value="2"/>
</dbReference>
<dbReference type="InterPro" id="IPR017900">
    <property type="entry name" value="4Fe4S_Fe_S_CS"/>
</dbReference>
<organism evidence="2">
    <name type="scientific">hydrocarbon metagenome</name>
    <dbReference type="NCBI Taxonomy" id="938273"/>
    <lineage>
        <taxon>unclassified sequences</taxon>
        <taxon>metagenomes</taxon>
        <taxon>ecological metagenomes</taxon>
    </lineage>
</organism>
<dbReference type="InterPro" id="IPR009051">
    <property type="entry name" value="Helical_ferredxn"/>
</dbReference>
<dbReference type="Gene3D" id="1.10.1060.10">
    <property type="entry name" value="Alpha-helical ferredoxin"/>
    <property type="match status" value="1"/>
</dbReference>
<comment type="caution">
    <text evidence="2">The sequence shown here is derived from an EMBL/GenBank/DDBJ whole genome shotgun (WGS) entry which is preliminary data.</text>
</comment>
<dbReference type="SUPFAM" id="SSF46548">
    <property type="entry name" value="alpha-helical ferredoxin"/>
    <property type="match status" value="1"/>
</dbReference>
<evidence type="ECO:0000313" key="2">
    <source>
        <dbReference type="EMBL" id="KUG04489.1"/>
    </source>
</evidence>
<dbReference type="EMBL" id="LNQE01001846">
    <property type="protein sequence ID" value="KUG04489.1"/>
    <property type="molecule type" value="Genomic_DNA"/>
</dbReference>
<feature type="domain" description="4Fe-4S ferredoxin-type" evidence="1">
    <location>
        <begin position="219"/>
        <end position="251"/>
    </location>
</feature>
<accession>A0A0W8E7K6</accession>
<gene>
    <name evidence="2" type="ORF">ASZ90_018080</name>
</gene>
<dbReference type="PANTHER" id="PTHR40447:SF1">
    <property type="entry name" value="ANAEROBIC SULFITE REDUCTASE SUBUNIT A"/>
    <property type="match status" value="1"/>
</dbReference>
<feature type="domain" description="4Fe-4S ferredoxin-type" evidence="1">
    <location>
        <begin position="299"/>
        <end position="330"/>
    </location>
</feature>
<name>A0A0W8E7K6_9ZZZZ</name>
<evidence type="ECO:0000259" key="1">
    <source>
        <dbReference type="PROSITE" id="PS51379"/>
    </source>
</evidence>